<evidence type="ECO:0000313" key="2">
    <source>
        <dbReference type="Proteomes" id="UP000805193"/>
    </source>
</evidence>
<proteinExistence type="predicted"/>
<protein>
    <submittedName>
        <fullName evidence="1">Uncharacterized protein</fullName>
    </submittedName>
</protein>
<comment type="caution">
    <text evidence="1">The sequence shown here is derived from an EMBL/GenBank/DDBJ whole genome shotgun (WGS) entry which is preliminary data.</text>
</comment>
<dbReference type="Proteomes" id="UP000805193">
    <property type="component" value="Unassembled WGS sequence"/>
</dbReference>
<organism evidence="1 2">
    <name type="scientific">Ixodes persulcatus</name>
    <name type="common">Taiga tick</name>
    <dbReference type="NCBI Taxonomy" id="34615"/>
    <lineage>
        <taxon>Eukaryota</taxon>
        <taxon>Metazoa</taxon>
        <taxon>Ecdysozoa</taxon>
        <taxon>Arthropoda</taxon>
        <taxon>Chelicerata</taxon>
        <taxon>Arachnida</taxon>
        <taxon>Acari</taxon>
        <taxon>Parasitiformes</taxon>
        <taxon>Ixodida</taxon>
        <taxon>Ixodoidea</taxon>
        <taxon>Ixodidae</taxon>
        <taxon>Ixodinae</taxon>
        <taxon>Ixodes</taxon>
    </lineage>
</organism>
<keyword evidence="2" id="KW-1185">Reference proteome</keyword>
<dbReference type="EMBL" id="JABSTQ010009702">
    <property type="protein sequence ID" value="KAG0426602.1"/>
    <property type="molecule type" value="Genomic_DNA"/>
</dbReference>
<evidence type="ECO:0000313" key="1">
    <source>
        <dbReference type="EMBL" id="KAG0426602.1"/>
    </source>
</evidence>
<name>A0AC60Q0B9_IXOPE</name>
<reference evidence="1 2" key="1">
    <citation type="journal article" date="2020" name="Cell">
        <title>Large-Scale Comparative Analyses of Tick Genomes Elucidate Their Genetic Diversity and Vector Capacities.</title>
        <authorList>
            <consortium name="Tick Genome and Microbiome Consortium (TIGMIC)"/>
            <person name="Jia N."/>
            <person name="Wang J."/>
            <person name="Shi W."/>
            <person name="Du L."/>
            <person name="Sun Y."/>
            <person name="Zhan W."/>
            <person name="Jiang J.F."/>
            <person name="Wang Q."/>
            <person name="Zhang B."/>
            <person name="Ji P."/>
            <person name="Bell-Sakyi L."/>
            <person name="Cui X.M."/>
            <person name="Yuan T.T."/>
            <person name="Jiang B.G."/>
            <person name="Yang W.F."/>
            <person name="Lam T.T."/>
            <person name="Chang Q.C."/>
            <person name="Ding S.J."/>
            <person name="Wang X.J."/>
            <person name="Zhu J.G."/>
            <person name="Ruan X.D."/>
            <person name="Zhao L."/>
            <person name="Wei J.T."/>
            <person name="Ye R.Z."/>
            <person name="Que T.C."/>
            <person name="Du C.H."/>
            <person name="Zhou Y.H."/>
            <person name="Cheng J.X."/>
            <person name="Dai P.F."/>
            <person name="Guo W.B."/>
            <person name="Han X.H."/>
            <person name="Huang E.J."/>
            <person name="Li L.F."/>
            <person name="Wei W."/>
            <person name="Gao Y.C."/>
            <person name="Liu J.Z."/>
            <person name="Shao H.Z."/>
            <person name="Wang X."/>
            <person name="Wang C.C."/>
            <person name="Yang T.C."/>
            <person name="Huo Q.B."/>
            <person name="Li W."/>
            <person name="Chen H.Y."/>
            <person name="Chen S.E."/>
            <person name="Zhou L.G."/>
            <person name="Ni X.B."/>
            <person name="Tian J.H."/>
            <person name="Sheng Y."/>
            <person name="Liu T."/>
            <person name="Pan Y.S."/>
            <person name="Xia L.Y."/>
            <person name="Li J."/>
            <person name="Zhao F."/>
            <person name="Cao W.C."/>
        </authorList>
    </citation>
    <scope>NUCLEOTIDE SEQUENCE [LARGE SCALE GENOMIC DNA]</scope>
    <source>
        <strain evidence="1">Iper-2018</strain>
    </source>
</reference>
<sequence length="228" mass="26871">MKVSKKRVVLETQIEVLAKREELKVDFQEFIIEWERKADRMDNLAELRRHKRNSGVYETIRVGLERLSIVKTRKQVSDKIDNLNQTYRAKKKSLTTGSGKVSWPFYYDLHSFLGSLPVNDPSLVDDSLPADVVEEPGDSPHEGPDDDSEVVALNEEPLEERPKKKRKSSMKQGDILMLFIEEQRKQRKELSEAREKAHKDRQRQFLIMEESNKLQRDFLDFMRLRKEK</sequence>
<gene>
    <name evidence="1" type="ORF">HPB47_026306</name>
</gene>
<accession>A0AC60Q0B9</accession>